<dbReference type="Gene3D" id="2.160.20.110">
    <property type="match status" value="3"/>
</dbReference>
<dbReference type="Pfam" id="PF07581">
    <property type="entry name" value="Glug"/>
    <property type="match status" value="1"/>
</dbReference>
<dbReference type="InterPro" id="IPR011493">
    <property type="entry name" value="GLUG"/>
</dbReference>
<protein>
    <recommendedName>
        <fullName evidence="7">GLUG domain-containing protein</fullName>
    </recommendedName>
</protein>
<dbReference type="InterPro" id="IPR026444">
    <property type="entry name" value="Secre_tail"/>
</dbReference>
<dbReference type="RefSeq" id="WP_338238227.1">
    <property type="nucleotide sequence ID" value="NZ_BQKE01000002.1"/>
</dbReference>
<gene>
    <name evidence="5" type="ORF">PEDI_35630</name>
</gene>
<sequence>MKFNYYLFLLITLFWSGQAFARTQPPGAGTLEDPYQISELDHLKWLSLGDVSIGFEPVLTSEASDNRFSAHYILMEDIDCSGWDEFEAIGGTGVFSGTFNGNAHTISNLLISKESATYNSFFTGTSSNTVIKKLGLIDVSVSGAKTCAALIGRMGSGHVSEVYVTGTVSQVTTDSNPTVAVGGMIGALAGGIVEDCFADVAVTGKNCAGFIGTQSWGEVTTSYSIGSVTATETAHGFSYSWDGSISQCYWDKETSGVTTSRGLDDAYGLTTAEFASHGNFIGFDFDMVWEMANGRPQFLWGIYDVVLTVRAVPEWAMDYVGGFGGYNEGDSFNPMTGAPGVGPATGYKFVKFTADDDPTYENTAPMLFGSVSKDMPQNYVAHFEEDWAYENGDGTAQNPYQITSARELEFLSNIPALRDQHFILMNDLDINVPGGYMGEGFTPIGNEHAPFEGTFNGNGHTISGLYIDRPGEDNVGLFGLVKKQAQITQLAVKANKVNGANNVGILVGKIEGAAEVSFCYTLGSVDGEENTGGLIGLVEVGSVKSCYSGANVSGANYVGGVIGTIKLAVADELIAFGEVSGANTGGVVAMNDQGVVLDVFWDKELTNQTTSSGSMDDHGLTTVEMADQANFINFNFNANWEMATIEDIDSNQRPYLQWQLYDSFITVQSNFALGVKSLSGEGGIAEGAEVTLSVEPQFGYRFVEWIVDGAAVSEVNHTFTFQAGMSPVIELVLEEDFTFSGGDGSFNSPYQITTLEQLAYLSYVESIKADNFIIMNDIDASETADWHSGDGFLPIRNVAGQIDGGGNQISGLVINRPAESKVGFIGEGVEVFLKNLHIVDAEIKGWDYVGGLVGITDAGTIENVSFSGSIEAKNYAGGLIGKSGEAFVTKSFTAGILRGQTYLGGFVGHAVGTIEICYSNMDVVDGYAFVGGFIGQLDGQGQVLNAFATGKVQGSTIIENTPTGAFAGAIGDGTPWSWTFAANVYATGEISGLPPVNDALKGLAGLGAPGNSYFDRETTKVTPLGGDSSALFTSEFGAEASFIGWDFDNTWEITTLTSIDSNPRPYLKAFAFHAITVDAGANGSISPVNVSVPNGEDQTFTIIPSDGYHIATLSVDGVEIDVVDTYTFTNVTTSHTIAATFEINEYAFNIVQEGEGFIKIDDVEVSGDISVNHGTKVYLEFKPEAGYSLGAVMFNEVEIDQDEFDISGGVYSWTTPAFIEASSFKVVFDRMLSAGVEVAPVVYPNPTKGQLNITSLTAGAEVKVLNASGQLVFSTIATAEEMKLSLAHYPNGLYHVVVEGKGSFKVIKD</sequence>
<comment type="caution">
    <text evidence="5">The sequence shown here is derived from an EMBL/GenBank/DDBJ whole genome shotgun (WGS) entry which is preliminary data.</text>
</comment>
<proteinExistence type="predicted"/>
<keyword evidence="1" id="KW-0732">Signal</keyword>
<dbReference type="EMBL" id="BQKE01000002">
    <property type="protein sequence ID" value="GJM63011.1"/>
    <property type="molecule type" value="Genomic_DNA"/>
</dbReference>
<feature type="domain" description="GLUG" evidence="2">
    <location>
        <begin position="848"/>
        <end position="870"/>
    </location>
</feature>
<feature type="chain" id="PRO_5042824486" description="GLUG domain-containing protein" evidence="1">
    <location>
        <begin position="22"/>
        <end position="1309"/>
    </location>
</feature>
<reference evidence="5 6" key="1">
    <citation type="submission" date="2021-12" db="EMBL/GenBank/DDBJ databases">
        <title>Genome sequencing of bacteria with rrn-lacking chromosome and rrn-plasmid.</title>
        <authorList>
            <person name="Anda M."/>
            <person name="Iwasaki W."/>
        </authorList>
    </citation>
    <scope>NUCLEOTIDE SEQUENCE [LARGE SCALE GENOMIC DNA]</scope>
    <source>
        <strain evidence="5 6">NBRC 15940</strain>
    </source>
</reference>
<name>A0AAN5AN46_9BACT</name>
<feature type="domain" description="Bacterial repeat" evidence="4">
    <location>
        <begin position="1074"/>
        <end position="1144"/>
    </location>
</feature>
<accession>A0AAN5AN46</accession>
<evidence type="ECO:0000259" key="3">
    <source>
        <dbReference type="Pfam" id="PF18962"/>
    </source>
</evidence>
<dbReference type="InterPro" id="IPR044060">
    <property type="entry name" value="Bacterial_rp_domain"/>
</dbReference>
<feature type="domain" description="Secretion system C-terminal sorting" evidence="3">
    <location>
        <begin position="1242"/>
        <end position="1303"/>
    </location>
</feature>
<evidence type="ECO:0008006" key="7">
    <source>
        <dbReference type="Google" id="ProtNLM"/>
    </source>
</evidence>
<evidence type="ECO:0000259" key="2">
    <source>
        <dbReference type="Pfam" id="PF07581"/>
    </source>
</evidence>
<evidence type="ECO:0000259" key="4">
    <source>
        <dbReference type="Pfam" id="PF18998"/>
    </source>
</evidence>
<keyword evidence="6" id="KW-1185">Reference proteome</keyword>
<evidence type="ECO:0000313" key="5">
    <source>
        <dbReference type="EMBL" id="GJM63011.1"/>
    </source>
</evidence>
<dbReference type="NCBIfam" id="TIGR04183">
    <property type="entry name" value="Por_Secre_tail"/>
    <property type="match status" value="1"/>
</dbReference>
<dbReference type="Pfam" id="PF18998">
    <property type="entry name" value="Flg_new_2"/>
    <property type="match status" value="2"/>
</dbReference>
<dbReference type="Pfam" id="PF18962">
    <property type="entry name" value="Por_Secre_tail"/>
    <property type="match status" value="1"/>
</dbReference>
<dbReference type="Proteomes" id="UP001310022">
    <property type="component" value="Unassembled WGS sequence"/>
</dbReference>
<organism evidence="5 6">
    <name type="scientific">Persicobacter diffluens</name>
    <dbReference type="NCBI Taxonomy" id="981"/>
    <lineage>
        <taxon>Bacteria</taxon>
        <taxon>Pseudomonadati</taxon>
        <taxon>Bacteroidota</taxon>
        <taxon>Cytophagia</taxon>
        <taxon>Cytophagales</taxon>
        <taxon>Persicobacteraceae</taxon>
        <taxon>Persicobacter</taxon>
    </lineage>
</organism>
<evidence type="ECO:0000313" key="6">
    <source>
        <dbReference type="Proteomes" id="UP001310022"/>
    </source>
</evidence>
<feature type="domain" description="Bacterial repeat" evidence="4">
    <location>
        <begin position="679"/>
        <end position="722"/>
    </location>
</feature>
<feature type="signal peptide" evidence="1">
    <location>
        <begin position="1"/>
        <end position="21"/>
    </location>
</feature>
<evidence type="ECO:0000256" key="1">
    <source>
        <dbReference type="SAM" id="SignalP"/>
    </source>
</evidence>